<evidence type="ECO:0000313" key="2">
    <source>
        <dbReference type="EMBL" id="EJF53578.1"/>
    </source>
</evidence>
<name>J1I5C0_9BACT</name>
<organism evidence="2 3">
    <name type="scientific">Saprospira grandis DSM 2844</name>
    <dbReference type="NCBI Taxonomy" id="694433"/>
    <lineage>
        <taxon>Bacteria</taxon>
        <taxon>Pseudomonadati</taxon>
        <taxon>Bacteroidota</taxon>
        <taxon>Saprospiria</taxon>
        <taxon>Saprospirales</taxon>
        <taxon>Saprospiraceae</taxon>
        <taxon>Saprospira</taxon>
    </lineage>
</organism>
<evidence type="ECO:0000313" key="3">
    <source>
        <dbReference type="Proteomes" id="UP000005113"/>
    </source>
</evidence>
<accession>J1I5C0</accession>
<keyword evidence="1" id="KW-0175">Coiled coil</keyword>
<dbReference type="RefSeq" id="WP_002659259.1">
    <property type="nucleotide sequence ID" value="NZ_JH719942.1"/>
</dbReference>
<dbReference type="OrthoDB" id="9880132at2"/>
<protein>
    <submittedName>
        <fullName evidence="2">Uncharacterized protein</fullName>
    </submittedName>
</protein>
<dbReference type="EMBL" id="JH719942">
    <property type="protein sequence ID" value="EJF53578.1"/>
    <property type="molecule type" value="Genomic_DNA"/>
</dbReference>
<evidence type="ECO:0000256" key="1">
    <source>
        <dbReference type="SAM" id="Coils"/>
    </source>
</evidence>
<dbReference type="HOGENOM" id="CLU_199829_0_0_10"/>
<proteinExistence type="predicted"/>
<sequence>MRISLSVAIFSILLNVVTLIIMKSKKLIKQMQQELRQMKKMYKANKSLLQGRAEGRQLLATIKDWEQKIKQLGKL</sequence>
<gene>
    <name evidence="2" type="ORF">SapgrDRAFT_1886</name>
</gene>
<dbReference type="Proteomes" id="UP000005113">
    <property type="component" value="Unassembled WGS sequence"/>
</dbReference>
<feature type="coiled-coil region" evidence="1">
    <location>
        <begin position="21"/>
        <end position="48"/>
    </location>
</feature>
<dbReference type="AlphaFoldDB" id="J1I5C0"/>
<reference evidence="3" key="1">
    <citation type="journal article" date="2012" name="Stand. Genomic Sci.">
        <title>Permanent draft genome sequence of the gliding predator Saprospira grandis strain Sa g1 (= HR1).</title>
        <authorList>
            <person name="Mavromatis K."/>
            <person name="Chertkov O."/>
            <person name="Lapidus A."/>
            <person name="Nolan M."/>
            <person name="Lucas S."/>
            <person name="Tice H."/>
            <person name="Del Rio T.G."/>
            <person name="Cheng J.F."/>
            <person name="Han C."/>
            <person name="Tapia R."/>
            <person name="Bruce D."/>
            <person name="Goodwin L.A."/>
            <person name="Pitluck S."/>
            <person name="Huntemann M."/>
            <person name="Liolios K."/>
            <person name="Pagani I."/>
            <person name="Ivanova N."/>
            <person name="Mikhailova N."/>
            <person name="Pati A."/>
            <person name="Chen A."/>
            <person name="Palaniappan K."/>
            <person name="Land M."/>
            <person name="Brambilla E.M."/>
            <person name="Rohde M."/>
            <person name="Spring S."/>
            <person name="Goker M."/>
            <person name="Detter J.C."/>
            <person name="Bristow J."/>
            <person name="Eisen J.A."/>
            <person name="Markowitz V."/>
            <person name="Hugenholtz P."/>
            <person name="Kyrpides N.C."/>
            <person name="Klenk H.P."/>
            <person name="Woyke T."/>
        </authorList>
    </citation>
    <scope>NUCLEOTIDE SEQUENCE [LARGE SCALE GENOMIC DNA]</scope>
    <source>
        <strain evidence="3">DSM 2844</strain>
    </source>
</reference>